<dbReference type="KEGG" id="sclf:BB341_00765"/>
<dbReference type="Proteomes" id="UP000002357">
    <property type="component" value="Chromosome"/>
</dbReference>
<evidence type="ECO:0000313" key="2">
    <source>
        <dbReference type="EMBL" id="EFG10622.1"/>
    </source>
</evidence>
<dbReference type="EMBL" id="CM000913">
    <property type="protein sequence ID" value="EFG10622.1"/>
    <property type="molecule type" value="Genomic_DNA"/>
</dbReference>
<keyword evidence="3" id="KW-1185">Reference proteome</keyword>
<accession>E2Q1J6</accession>
<dbReference type="RefSeq" id="WP_003962727.1">
    <property type="nucleotide sequence ID" value="NZ_CM000913.1"/>
</dbReference>
<reference evidence="2 3" key="1">
    <citation type="journal article" date="2010" name="Genome Biol. Evol.">
        <title>The sequence of a 1.8-mb bacterial linear plasmid reveals a rich evolutionary reservoir of secondary metabolic pathways.</title>
        <authorList>
            <person name="Medema M.H."/>
            <person name="Trefzer A."/>
            <person name="Kovalchuk A."/>
            <person name="van den Berg M."/>
            <person name="Mueller U."/>
            <person name="Heijne W."/>
            <person name="Wu L."/>
            <person name="Alam M.T."/>
            <person name="Ronning C.M."/>
            <person name="Nierman W.C."/>
            <person name="Bovenberg R.A.L."/>
            <person name="Breitling R."/>
            <person name="Takano E."/>
        </authorList>
    </citation>
    <scope>NUCLEOTIDE SEQUENCE [LARGE SCALE GENOMIC DNA]</scope>
    <source>
        <strain evidence="3">ATCC 27064 / DSM 738 / JCM 4710 / NBRC 13307 / NCIMB 12785 / NRRL 3585 / VKM Ac-602</strain>
    </source>
</reference>
<dbReference type="GeneID" id="93728054"/>
<evidence type="ECO:0000256" key="1">
    <source>
        <dbReference type="SAM" id="MobiDB-lite"/>
    </source>
</evidence>
<dbReference type="OrthoDB" id="9947823at2"/>
<protein>
    <submittedName>
        <fullName evidence="2">Uncharacterized protein</fullName>
    </submittedName>
</protein>
<gene>
    <name evidence="2" type="ORF">SCLAV_5555</name>
</gene>
<evidence type="ECO:0000313" key="3">
    <source>
        <dbReference type="Proteomes" id="UP000002357"/>
    </source>
</evidence>
<feature type="region of interest" description="Disordered" evidence="1">
    <location>
        <begin position="1"/>
        <end position="39"/>
    </location>
</feature>
<name>E2Q1J6_STRCL</name>
<sequence>MATHDPIPAANVFPLRPPPQAAPTASGTPVPEGPGYYTGAGEVAERLAAAGLSTPQAPRPGSRPGEFCTVEATHPDGWPEGAAFCVEVTHFPEAAYRWRFGQEDPPGAAEHRAERLRTVADALRGFGYTVETVERGGWRPGQRALRVHRPAGDAPGR</sequence>
<proteinExistence type="predicted"/>
<organism evidence="2 3">
    <name type="scientific">Streptomyces clavuligerus</name>
    <dbReference type="NCBI Taxonomy" id="1901"/>
    <lineage>
        <taxon>Bacteria</taxon>
        <taxon>Bacillati</taxon>
        <taxon>Actinomycetota</taxon>
        <taxon>Actinomycetes</taxon>
        <taxon>Kitasatosporales</taxon>
        <taxon>Streptomycetaceae</taxon>
        <taxon>Streptomyces</taxon>
    </lineage>
</organism>
<dbReference type="AlphaFoldDB" id="E2Q1J6"/>